<evidence type="ECO:0000313" key="1">
    <source>
        <dbReference type="EMBL" id="KKL14407.1"/>
    </source>
</evidence>
<dbReference type="EMBL" id="LAZR01040472">
    <property type="protein sequence ID" value="KKL14407.1"/>
    <property type="molecule type" value="Genomic_DNA"/>
</dbReference>
<protein>
    <submittedName>
        <fullName evidence="1">Uncharacterized protein</fullName>
    </submittedName>
</protein>
<name>A0A0F9BKR0_9ZZZZ</name>
<proteinExistence type="predicted"/>
<reference evidence="1" key="1">
    <citation type="journal article" date="2015" name="Nature">
        <title>Complex archaea that bridge the gap between prokaryotes and eukaryotes.</title>
        <authorList>
            <person name="Spang A."/>
            <person name="Saw J.H."/>
            <person name="Jorgensen S.L."/>
            <person name="Zaremba-Niedzwiedzka K."/>
            <person name="Martijn J."/>
            <person name="Lind A.E."/>
            <person name="van Eijk R."/>
            <person name="Schleper C."/>
            <person name="Guy L."/>
            <person name="Ettema T.J."/>
        </authorList>
    </citation>
    <scope>NUCLEOTIDE SEQUENCE</scope>
</reference>
<organism evidence="1">
    <name type="scientific">marine sediment metagenome</name>
    <dbReference type="NCBI Taxonomy" id="412755"/>
    <lineage>
        <taxon>unclassified sequences</taxon>
        <taxon>metagenomes</taxon>
        <taxon>ecological metagenomes</taxon>
    </lineage>
</organism>
<gene>
    <name evidence="1" type="ORF">LCGC14_2515990</name>
</gene>
<sequence length="81" mass="9407">MTPEIGPHGYLVLRRYHFDDLPVRFFWDVDDAIEYCNNIALNENEGMESMLDINLSDSASIVVIHFVNGKPIKLVYERSFD</sequence>
<comment type="caution">
    <text evidence="1">The sequence shown here is derived from an EMBL/GenBank/DDBJ whole genome shotgun (WGS) entry which is preliminary data.</text>
</comment>
<accession>A0A0F9BKR0</accession>
<dbReference type="AlphaFoldDB" id="A0A0F9BKR0"/>